<evidence type="ECO:0008006" key="3">
    <source>
        <dbReference type="Google" id="ProtNLM"/>
    </source>
</evidence>
<accession>A0A1J4KJJ6</accession>
<gene>
    <name evidence="1" type="ORF">TRFO_04404</name>
</gene>
<dbReference type="AlphaFoldDB" id="A0A1J4KJJ6"/>
<dbReference type="VEuPathDB" id="TrichDB:TRFO_04404"/>
<sequence length="154" mass="17614">MEIVDYDPETCIIVTKNSKELEDDLYQGFTRPRATDFYYLQNSIFAVTEPGEYFHDTSKGILYYYPYDDDDLETVETWMAVADHTLNFNGIKSATFQNLSFRYTTGVALGGILFSNLLVENCDFKHCETGLSILFSNNTVMNHLLFEDMGSMAV</sequence>
<dbReference type="InterPro" id="IPR011050">
    <property type="entry name" value="Pectin_lyase_fold/virulence"/>
</dbReference>
<keyword evidence="2" id="KW-1185">Reference proteome</keyword>
<dbReference type="PANTHER" id="PTHR36453:SF1">
    <property type="entry name" value="RIGHT HANDED BETA HELIX DOMAIN-CONTAINING PROTEIN"/>
    <property type="match status" value="1"/>
</dbReference>
<name>A0A1J4KJJ6_9EUKA</name>
<organism evidence="1 2">
    <name type="scientific">Tritrichomonas foetus</name>
    <dbReference type="NCBI Taxonomy" id="1144522"/>
    <lineage>
        <taxon>Eukaryota</taxon>
        <taxon>Metamonada</taxon>
        <taxon>Parabasalia</taxon>
        <taxon>Tritrichomonadida</taxon>
        <taxon>Tritrichomonadidae</taxon>
        <taxon>Tritrichomonas</taxon>
    </lineage>
</organism>
<dbReference type="SUPFAM" id="SSF51126">
    <property type="entry name" value="Pectin lyase-like"/>
    <property type="match status" value="1"/>
</dbReference>
<dbReference type="PANTHER" id="PTHR36453">
    <property type="entry name" value="SECRETED PROTEIN-RELATED"/>
    <property type="match status" value="1"/>
</dbReference>
<protein>
    <recommendedName>
        <fullName evidence="3">Right handed beta helix domain-containing protein</fullName>
    </recommendedName>
</protein>
<dbReference type="GeneID" id="94826580"/>
<proteinExistence type="predicted"/>
<evidence type="ECO:0000313" key="2">
    <source>
        <dbReference type="Proteomes" id="UP000179807"/>
    </source>
</evidence>
<evidence type="ECO:0000313" key="1">
    <source>
        <dbReference type="EMBL" id="OHT09870.1"/>
    </source>
</evidence>
<dbReference type="RefSeq" id="XP_068363006.1">
    <property type="nucleotide sequence ID" value="XM_068491876.1"/>
</dbReference>
<dbReference type="EMBL" id="MLAK01000627">
    <property type="protein sequence ID" value="OHT09870.1"/>
    <property type="molecule type" value="Genomic_DNA"/>
</dbReference>
<dbReference type="Proteomes" id="UP000179807">
    <property type="component" value="Unassembled WGS sequence"/>
</dbReference>
<reference evidence="1" key="1">
    <citation type="submission" date="2016-10" db="EMBL/GenBank/DDBJ databases">
        <authorList>
            <person name="Benchimol M."/>
            <person name="Almeida L.G."/>
            <person name="Vasconcelos A.T."/>
            <person name="Perreira-Neves A."/>
            <person name="Rosa I.A."/>
            <person name="Tasca T."/>
            <person name="Bogo M.R."/>
            <person name="de Souza W."/>
        </authorList>
    </citation>
    <scope>NUCLEOTIDE SEQUENCE [LARGE SCALE GENOMIC DNA]</scope>
    <source>
        <strain evidence="1">K</strain>
    </source>
</reference>
<comment type="caution">
    <text evidence="1">The sequence shown here is derived from an EMBL/GenBank/DDBJ whole genome shotgun (WGS) entry which is preliminary data.</text>
</comment>